<dbReference type="PANTHER" id="PTHR30290:SF9">
    <property type="entry name" value="OLIGOPEPTIDE-BINDING PROTEIN APPA"/>
    <property type="match status" value="1"/>
</dbReference>
<evidence type="ECO:0000259" key="5">
    <source>
        <dbReference type="Pfam" id="PF00496"/>
    </source>
</evidence>
<dbReference type="PANTHER" id="PTHR30290">
    <property type="entry name" value="PERIPLASMIC BINDING COMPONENT OF ABC TRANSPORTER"/>
    <property type="match status" value="1"/>
</dbReference>
<dbReference type="Pfam" id="PF00496">
    <property type="entry name" value="SBP_bac_5"/>
    <property type="match status" value="1"/>
</dbReference>
<evidence type="ECO:0000256" key="3">
    <source>
        <dbReference type="ARBA" id="ARBA00022729"/>
    </source>
</evidence>
<keyword evidence="4" id="KW-1133">Transmembrane helix</keyword>
<evidence type="ECO:0000256" key="4">
    <source>
        <dbReference type="SAM" id="Phobius"/>
    </source>
</evidence>
<dbReference type="GO" id="GO:1904680">
    <property type="term" value="F:peptide transmembrane transporter activity"/>
    <property type="evidence" value="ECO:0007669"/>
    <property type="project" value="TreeGrafter"/>
</dbReference>
<evidence type="ECO:0000256" key="1">
    <source>
        <dbReference type="ARBA" id="ARBA00005695"/>
    </source>
</evidence>
<evidence type="ECO:0000313" key="6">
    <source>
        <dbReference type="EMBL" id="HHK68776.1"/>
    </source>
</evidence>
<dbReference type="GO" id="GO:0015833">
    <property type="term" value="P:peptide transport"/>
    <property type="evidence" value="ECO:0007669"/>
    <property type="project" value="TreeGrafter"/>
</dbReference>
<name>A0A7C5LEN5_CALS0</name>
<organism evidence="6">
    <name type="scientific">Caldiarchaeum subterraneum</name>
    <dbReference type="NCBI Taxonomy" id="311458"/>
    <lineage>
        <taxon>Archaea</taxon>
        <taxon>Nitrososphaerota</taxon>
        <taxon>Candidatus Caldarchaeales</taxon>
        <taxon>Candidatus Caldarchaeaceae</taxon>
        <taxon>Candidatus Caldarchaeum</taxon>
    </lineage>
</organism>
<dbReference type="SUPFAM" id="SSF53850">
    <property type="entry name" value="Periplasmic binding protein-like II"/>
    <property type="match status" value="1"/>
</dbReference>
<keyword evidence="3" id="KW-0732">Signal</keyword>
<dbReference type="EMBL" id="DRWN01000055">
    <property type="protein sequence ID" value="HHK68776.1"/>
    <property type="molecule type" value="Genomic_DNA"/>
</dbReference>
<feature type="domain" description="Solute-binding protein family 5" evidence="5">
    <location>
        <begin position="31"/>
        <end position="257"/>
    </location>
</feature>
<keyword evidence="2" id="KW-0813">Transport</keyword>
<comment type="caution">
    <text evidence="6">The sequence shown here is derived from an EMBL/GenBank/DDBJ whole genome shotgun (WGS) entry which is preliminary data.</text>
</comment>
<protein>
    <recommendedName>
        <fullName evidence="5">Solute-binding protein family 5 domain-containing protein</fullName>
    </recommendedName>
</protein>
<keyword evidence="4" id="KW-0812">Transmembrane</keyword>
<dbReference type="AlphaFoldDB" id="A0A7C5LEN5"/>
<reference evidence="6" key="1">
    <citation type="journal article" date="2020" name="mSystems">
        <title>Genome- and Community-Level Interaction Insights into Carbon Utilization and Element Cycling Functions of Hydrothermarchaeota in Hydrothermal Sediment.</title>
        <authorList>
            <person name="Zhou Z."/>
            <person name="Liu Y."/>
            <person name="Xu W."/>
            <person name="Pan J."/>
            <person name="Luo Z.H."/>
            <person name="Li M."/>
        </authorList>
    </citation>
    <scope>NUCLEOTIDE SEQUENCE [LARGE SCALE GENOMIC DNA]</scope>
    <source>
        <strain evidence="6">SpSt-1056</strain>
    </source>
</reference>
<dbReference type="Gene3D" id="3.10.105.10">
    <property type="entry name" value="Dipeptide-binding Protein, Domain 3"/>
    <property type="match status" value="1"/>
</dbReference>
<gene>
    <name evidence="6" type="ORF">ENM11_06465</name>
</gene>
<sequence>MTARNHSFLAFLFILFLLLPAYAQQYRPPHDKPGPAAETIRVRAYAEEVAPQALERGDIDLYLYNMRVSRILQLERDPNVKMVRAPSLLLSLILNPAPDPRGLNPFSIKEVRQAFQYLVNRDYVVRELYRGLAASMTSHLTPYDYDYAVFFQQILEAGIRYDPEYANRIISNALASAGAVKRDGKWYYADRPLTLRFVIRTEDERRELGDLVASELEKTGFTVERIYLPFAQAIARVYTTDPQEFQWHLYTEGWGRGALEKFDTGSVNQFCAPWLGNMPGWQEFGFWQYSNKLLDETGQKIFKGQYTSREERDRLYLQALKECMSESVRVWVAVVLQSTPLSKKVEGLTEDLAAGARGLWTLREVFIPGKEVLNIGHLWVWTPRTVWNPVGGFGDVYSADLWRAVSDPAIARHPFTGLPIPFRASYRVETAGPTGTMQVPADAFTWDAQTKSWKNVAPGTRAVSKVVFDYSQYTSSKWHHGMPITMADILYRIYQTYDLAYDDVKSKIEFAIAFTSRPVLETFKGFRIIDSSRIEVYVDYWNFEPDYIAEYAEVFGGGMPWELLAASDDLVFTRRLVTYSDTAAARFRVDQLNLVLREHVSLVRLALNEFVSKSFFPSNIFTVAGKTYETAANAQARYRALLNWINTYNLAVVSNGPYILAVFDPASQFAELRAFRDVSYPFKPGKWFFGTVDRPRVQRVEGSVTVGSDSKIVLTTAGKGVVKVAYIFKDPATGAVLGSGAGQAAGGAFEITLPASKTSQLAPGFIELTAVVYSEDVAQTFSVTERIEVRRAAVTETRTPTVQTTVTQTPAVEQPQLPLGLLIAVAGVVAVAAAIFILRRR</sequence>
<comment type="similarity">
    <text evidence="1">Belongs to the bacterial solute-binding protein 5 family.</text>
</comment>
<proteinExistence type="inferred from homology"/>
<accession>A0A7C5LEN5</accession>
<keyword evidence="4" id="KW-0472">Membrane</keyword>
<evidence type="ECO:0000256" key="2">
    <source>
        <dbReference type="ARBA" id="ARBA00022448"/>
    </source>
</evidence>
<feature type="transmembrane region" description="Helical" evidence="4">
    <location>
        <begin position="817"/>
        <end position="838"/>
    </location>
</feature>
<dbReference type="InterPro" id="IPR039424">
    <property type="entry name" value="SBP_5"/>
</dbReference>
<dbReference type="InterPro" id="IPR000914">
    <property type="entry name" value="SBP_5_dom"/>
</dbReference>